<dbReference type="SUPFAM" id="SSF111331">
    <property type="entry name" value="NAD kinase/diacylglycerol kinase-like"/>
    <property type="match status" value="1"/>
</dbReference>
<keyword evidence="4 6" id="KW-0520">NAD</keyword>
<evidence type="ECO:0000313" key="7">
    <source>
        <dbReference type="EMBL" id="MBB4657758.1"/>
    </source>
</evidence>
<comment type="cofactor">
    <cofactor evidence="6">
        <name>a divalent metal cation</name>
        <dbReference type="ChEBI" id="CHEBI:60240"/>
    </cofactor>
</comment>
<dbReference type="EMBL" id="JACHOB010000001">
    <property type="protein sequence ID" value="MBB4657758.1"/>
    <property type="molecule type" value="Genomic_DNA"/>
</dbReference>
<feature type="binding site" evidence="6">
    <location>
        <begin position="158"/>
        <end position="163"/>
    </location>
    <ligand>
        <name>NAD(+)</name>
        <dbReference type="ChEBI" id="CHEBI:57540"/>
    </ligand>
</feature>
<dbReference type="InterPro" id="IPR017438">
    <property type="entry name" value="ATP-NAD_kinase_N"/>
</dbReference>
<dbReference type="Pfam" id="PF20143">
    <property type="entry name" value="NAD_kinase_C"/>
    <property type="match status" value="1"/>
</dbReference>
<dbReference type="InterPro" id="IPR017437">
    <property type="entry name" value="ATP-NAD_kinase_PpnK-typ_C"/>
</dbReference>
<dbReference type="EC" id="2.7.1.23" evidence="6"/>
<evidence type="ECO:0000256" key="5">
    <source>
        <dbReference type="ARBA" id="ARBA00047925"/>
    </source>
</evidence>
<organism evidence="7 8">
    <name type="scientific">Parvularcula dongshanensis</name>
    <dbReference type="NCBI Taxonomy" id="1173995"/>
    <lineage>
        <taxon>Bacteria</taxon>
        <taxon>Pseudomonadati</taxon>
        <taxon>Pseudomonadota</taxon>
        <taxon>Alphaproteobacteria</taxon>
        <taxon>Parvularculales</taxon>
        <taxon>Parvularculaceae</taxon>
        <taxon>Parvularcula</taxon>
    </lineage>
</organism>
<sequence>MSRPAPQRIAFFANDRPAAQEAQKALIARYGDCDPHDADVVVALGGDGTMLEVLRETMAANVPVYGMNCGTVGFLMNELQTDDLPKRLAEADAARINPLVMTATNRNGETQRATAINEVSLLRQTRNTARITIKVGGKVRLHQLICDGVLVSTPAGSTAYNLSAHGPILPIMSNLLALTPISPFRPRRWRGALLPYDAEVSFEVQDPEFRSVSATADNVEVRDVVSVAAKIDTDRTMTLLFDAGASLEERIVQEQFSH</sequence>
<dbReference type="GO" id="GO:0046872">
    <property type="term" value="F:metal ion binding"/>
    <property type="evidence" value="ECO:0007669"/>
    <property type="project" value="UniProtKB-UniRule"/>
</dbReference>
<comment type="subcellular location">
    <subcellularLocation>
        <location evidence="6">Cytoplasm</location>
    </subcellularLocation>
</comment>
<dbReference type="PANTHER" id="PTHR20275:SF0">
    <property type="entry name" value="NAD KINASE"/>
    <property type="match status" value="1"/>
</dbReference>
<dbReference type="Gene3D" id="2.60.200.30">
    <property type="entry name" value="Probable inorganic polyphosphate/atp-NAD kinase, domain 2"/>
    <property type="match status" value="1"/>
</dbReference>
<accession>A0A840I0P3</accession>
<feature type="binding site" evidence="6">
    <location>
        <begin position="117"/>
        <end position="118"/>
    </location>
    <ligand>
        <name>NAD(+)</name>
        <dbReference type="ChEBI" id="CHEBI:57540"/>
    </ligand>
</feature>
<keyword evidence="3 6" id="KW-0521">NADP</keyword>
<keyword evidence="8" id="KW-1185">Reference proteome</keyword>
<evidence type="ECO:0000313" key="8">
    <source>
        <dbReference type="Proteomes" id="UP000563524"/>
    </source>
</evidence>
<comment type="function">
    <text evidence="6">Involved in the regulation of the intracellular balance of NAD and NADP, and is a key enzyme in the biosynthesis of NADP. Catalyzes specifically the phosphorylation on 2'-hydroxyl of the adenosine moiety of NAD to yield NADP.</text>
</comment>
<keyword evidence="6" id="KW-0547">Nucleotide-binding</keyword>
<dbReference type="Proteomes" id="UP000563524">
    <property type="component" value="Unassembled WGS sequence"/>
</dbReference>
<feature type="binding site" evidence="6">
    <location>
        <begin position="47"/>
        <end position="48"/>
    </location>
    <ligand>
        <name>NAD(+)</name>
        <dbReference type="ChEBI" id="CHEBI:57540"/>
    </ligand>
</feature>
<comment type="caution">
    <text evidence="7">The sequence shown here is derived from an EMBL/GenBank/DDBJ whole genome shotgun (WGS) entry which is preliminary data.</text>
</comment>
<dbReference type="GO" id="GO:0003951">
    <property type="term" value="F:NAD+ kinase activity"/>
    <property type="evidence" value="ECO:0007669"/>
    <property type="project" value="UniProtKB-UniRule"/>
</dbReference>
<proteinExistence type="inferred from homology"/>
<dbReference type="RefSeq" id="WP_183815119.1">
    <property type="nucleotide sequence ID" value="NZ_JACHOB010000001.1"/>
</dbReference>
<dbReference type="Gene3D" id="3.40.50.10330">
    <property type="entry name" value="Probable inorganic polyphosphate/atp-NAD kinase, domain 1"/>
    <property type="match status" value="1"/>
</dbReference>
<evidence type="ECO:0000256" key="2">
    <source>
        <dbReference type="ARBA" id="ARBA00022777"/>
    </source>
</evidence>
<reference evidence="7 8" key="1">
    <citation type="submission" date="2020-08" db="EMBL/GenBank/DDBJ databases">
        <title>Genomic Encyclopedia of Type Strains, Phase IV (KMG-IV): sequencing the most valuable type-strain genomes for metagenomic binning, comparative biology and taxonomic classification.</title>
        <authorList>
            <person name="Goeker M."/>
        </authorList>
    </citation>
    <scope>NUCLEOTIDE SEQUENCE [LARGE SCALE GENOMIC DNA]</scope>
    <source>
        <strain evidence="7 8">DSM 102850</strain>
    </source>
</reference>
<name>A0A840I0P3_9PROT</name>
<keyword evidence="6" id="KW-0067">ATP-binding</keyword>
<evidence type="ECO:0000256" key="1">
    <source>
        <dbReference type="ARBA" id="ARBA00022679"/>
    </source>
</evidence>
<dbReference type="GO" id="GO:0005524">
    <property type="term" value="F:ATP binding"/>
    <property type="evidence" value="ECO:0007669"/>
    <property type="project" value="UniProtKB-KW"/>
</dbReference>
<keyword evidence="2 6" id="KW-0418">Kinase</keyword>
<keyword evidence="6" id="KW-0963">Cytoplasm</keyword>
<protein>
    <recommendedName>
        <fullName evidence="6">NAD kinase</fullName>
        <ecNumber evidence="6">2.7.1.23</ecNumber>
    </recommendedName>
    <alternativeName>
        <fullName evidence="6">ATP-dependent NAD kinase</fullName>
    </alternativeName>
</protein>
<dbReference type="InterPro" id="IPR002504">
    <property type="entry name" value="NADK"/>
</dbReference>
<feature type="binding site" evidence="6">
    <location>
        <position position="155"/>
    </location>
    <ligand>
        <name>NAD(+)</name>
        <dbReference type="ChEBI" id="CHEBI:57540"/>
    </ligand>
</feature>
<dbReference type="PANTHER" id="PTHR20275">
    <property type="entry name" value="NAD KINASE"/>
    <property type="match status" value="1"/>
</dbReference>
<dbReference type="GO" id="GO:0006741">
    <property type="term" value="P:NADP+ biosynthetic process"/>
    <property type="evidence" value="ECO:0007669"/>
    <property type="project" value="UniProtKB-UniRule"/>
</dbReference>
<dbReference type="GO" id="GO:0051287">
    <property type="term" value="F:NAD binding"/>
    <property type="evidence" value="ECO:0007669"/>
    <property type="project" value="UniProtKB-ARBA"/>
</dbReference>
<dbReference type="Pfam" id="PF01513">
    <property type="entry name" value="NAD_kinase"/>
    <property type="match status" value="1"/>
</dbReference>
<dbReference type="HAMAP" id="MF_00361">
    <property type="entry name" value="NAD_kinase"/>
    <property type="match status" value="1"/>
</dbReference>
<comment type="similarity">
    <text evidence="6">Belongs to the NAD kinase family.</text>
</comment>
<gene>
    <name evidence="6" type="primary">nadK</name>
    <name evidence="7" type="ORF">GGQ59_000258</name>
</gene>
<evidence type="ECO:0000256" key="4">
    <source>
        <dbReference type="ARBA" id="ARBA00023027"/>
    </source>
</evidence>
<dbReference type="GO" id="GO:0019674">
    <property type="term" value="P:NAD+ metabolic process"/>
    <property type="evidence" value="ECO:0007669"/>
    <property type="project" value="InterPro"/>
</dbReference>
<evidence type="ECO:0000256" key="3">
    <source>
        <dbReference type="ARBA" id="ARBA00022857"/>
    </source>
</evidence>
<dbReference type="InterPro" id="IPR016064">
    <property type="entry name" value="NAD/diacylglycerol_kinase_sf"/>
</dbReference>
<feature type="binding site" evidence="6">
    <location>
        <position position="147"/>
    </location>
    <ligand>
        <name>NAD(+)</name>
        <dbReference type="ChEBI" id="CHEBI:57540"/>
    </ligand>
</feature>
<keyword evidence="1 6" id="KW-0808">Transferase</keyword>
<comment type="caution">
    <text evidence="6">Lacks conserved residue(s) required for the propagation of feature annotation.</text>
</comment>
<feature type="active site" description="Proton acceptor" evidence="6">
    <location>
        <position position="47"/>
    </location>
</feature>
<dbReference type="AlphaFoldDB" id="A0A840I0P3"/>
<evidence type="ECO:0000256" key="6">
    <source>
        <dbReference type="HAMAP-Rule" id="MF_00361"/>
    </source>
</evidence>
<dbReference type="GO" id="GO:0005737">
    <property type="term" value="C:cytoplasm"/>
    <property type="evidence" value="ECO:0007669"/>
    <property type="project" value="UniProtKB-SubCell"/>
</dbReference>
<comment type="catalytic activity">
    <reaction evidence="5 6">
        <text>NAD(+) + ATP = ADP + NADP(+) + H(+)</text>
        <dbReference type="Rhea" id="RHEA:18629"/>
        <dbReference type="ChEBI" id="CHEBI:15378"/>
        <dbReference type="ChEBI" id="CHEBI:30616"/>
        <dbReference type="ChEBI" id="CHEBI:57540"/>
        <dbReference type="ChEBI" id="CHEBI:58349"/>
        <dbReference type="ChEBI" id="CHEBI:456216"/>
        <dbReference type="EC" id="2.7.1.23"/>
    </reaction>
</comment>
<dbReference type="NCBIfam" id="NF003406">
    <property type="entry name" value="PRK04761.1"/>
    <property type="match status" value="1"/>
</dbReference>